<proteinExistence type="predicted"/>
<reference evidence="1 2" key="1">
    <citation type="submission" date="2016-10" db="EMBL/GenBank/DDBJ databases">
        <authorList>
            <person name="de Groot N.N."/>
        </authorList>
    </citation>
    <scope>NUCLEOTIDE SEQUENCE [LARGE SCALE GENOMIC DNA]</scope>
    <source>
        <strain evidence="1 2">F</strain>
    </source>
</reference>
<dbReference type="RefSeq" id="WP_031474663.1">
    <property type="nucleotide sequence ID" value="NZ_FOZC01000025.1"/>
</dbReference>
<protein>
    <submittedName>
        <fullName evidence="1">Uncharacterized protein</fullName>
    </submittedName>
</protein>
<accession>A0A1I6KM18</accession>
<dbReference type="AlphaFoldDB" id="A0A1I6KM18"/>
<gene>
    <name evidence="1" type="ORF">SAMN02910262_02656</name>
</gene>
<name>A0A1I6KM18_9FIRM</name>
<evidence type="ECO:0000313" key="1">
    <source>
        <dbReference type="EMBL" id="SFR92239.1"/>
    </source>
</evidence>
<organism evidence="1 2">
    <name type="scientific">[Clostridium] aminophilum</name>
    <dbReference type="NCBI Taxonomy" id="1526"/>
    <lineage>
        <taxon>Bacteria</taxon>
        <taxon>Bacillati</taxon>
        <taxon>Bacillota</taxon>
        <taxon>Clostridia</taxon>
        <taxon>Lachnospirales</taxon>
        <taxon>Lachnospiraceae</taxon>
    </lineage>
</organism>
<sequence>MKWNGKMTVLLTDTASGKTESVTKKNMITEAVNDVFSSNPFGVFYDAGEARDEVRWNESFLPICPNLIGGILFFGKGLEEKADGIFAPADNLPVAYASNQANSSANVARGSLNLSESKVLENGYKFVWDFSPSQGNGRIVAAALTSSWGGQNALGSTDGAASVFLPLKSVAVGDLPATQRQMLFDAVEFDFEKEILTSITYENSSVMIRKIRIPFLTLGINEKLHEVSMRILEEETISAPDFVWNNGFFVKGDFFDGGDGAWYGFSTEGNSSGDATLHWVKISKEDRSVESGTWTLPRVCLNEKIGSRSMPGEYGARSILSVMRGGYLYVVSYDKKGIYKINANNPTDVTLINLGETTEWKSISESGSTEVYLAVVNGVIMGWDFLIDGKDQVTRIGGGVRLKEAATPLFAYRNFLVQWGGAYGSSFRTVYLLTPYLASINNLERALEKTPEKTMKVTYTLTQEE</sequence>
<evidence type="ECO:0000313" key="2">
    <source>
        <dbReference type="Proteomes" id="UP000214760"/>
    </source>
</evidence>
<dbReference type="EMBL" id="FOZC01000025">
    <property type="protein sequence ID" value="SFR92239.1"/>
    <property type="molecule type" value="Genomic_DNA"/>
</dbReference>
<dbReference type="Proteomes" id="UP000214760">
    <property type="component" value="Unassembled WGS sequence"/>
</dbReference>